<dbReference type="RefSeq" id="WP_386764218.1">
    <property type="nucleotide sequence ID" value="NZ_JBHSTI010000008.1"/>
</dbReference>
<dbReference type="Proteomes" id="UP001596138">
    <property type="component" value="Unassembled WGS sequence"/>
</dbReference>
<comment type="similarity">
    <text evidence="1">Belongs to the short-chain dehydrogenases/reductases (SDR) family.</text>
</comment>
<proteinExistence type="inferred from homology"/>
<evidence type="ECO:0000313" key="3">
    <source>
        <dbReference type="EMBL" id="MFC6237155.1"/>
    </source>
</evidence>
<dbReference type="PANTHER" id="PTHR24320:SF148">
    <property type="entry name" value="NAD(P)-BINDING ROSSMANN-FOLD SUPERFAMILY PROTEIN"/>
    <property type="match status" value="1"/>
</dbReference>
<keyword evidence="2" id="KW-0560">Oxidoreductase</keyword>
<gene>
    <name evidence="3" type="ORF">ACFQGU_04655</name>
</gene>
<evidence type="ECO:0000256" key="2">
    <source>
        <dbReference type="ARBA" id="ARBA00023002"/>
    </source>
</evidence>
<evidence type="ECO:0000313" key="4">
    <source>
        <dbReference type="Proteomes" id="UP001596138"/>
    </source>
</evidence>
<dbReference type="Gene3D" id="3.40.50.720">
    <property type="entry name" value="NAD(P)-binding Rossmann-like Domain"/>
    <property type="match status" value="1"/>
</dbReference>
<accession>A0ABW1SYS7</accession>
<dbReference type="InterPro" id="IPR002347">
    <property type="entry name" value="SDR_fam"/>
</dbReference>
<dbReference type="NCBIfam" id="NF004846">
    <property type="entry name" value="PRK06197.1"/>
    <property type="match status" value="1"/>
</dbReference>
<keyword evidence="4" id="KW-1185">Reference proteome</keyword>
<reference evidence="4" key="1">
    <citation type="journal article" date="2019" name="Int. J. Syst. Evol. Microbiol.">
        <title>The Global Catalogue of Microorganisms (GCM) 10K type strain sequencing project: providing services to taxonomists for standard genome sequencing and annotation.</title>
        <authorList>
            <consortium name="The Broad Institute Genomics Platform"/>
            <consortium name="The Broad Institute Genome Sequencing Center for Infectious Disease"/>
            <person name="Wu L."/>
            <person name="Ma J."/>
        </authorList>
    </citation>
    <scope>NUCLEOTIDE SEQUENCE [LARGE SCALE GENOMIC DNA]</scope>
    <source>
        <strain evidence="4">CGMCC 4.7317</strain>
    </source>
</reference>
<protein>
    <submittedName>
        <fullName evidence="3">Oxidoreductase</fullName>
    </submittedName>
</protein>
<dbReference type="PANTHER" id="PTHR24320">
    <property type="entry name" value="RETINOL DEHYDROGENASE"/>
    <property type="match status" value="1"/>
</dbReference>
<name>A0ABW1SYS7_9ACTN</name>
<organism evidence="3 4">
    <name type="scientific">Longivirga aurantiaca</name>
    <dbReference type="NCBI Taxonomy" id="1837743"/>
    <lineage>
        <taxon>Bacteria</taxon>
        <taxon>Bacillati</taxon>
        <taxon>Actinomycetota</taxon>
        <taxon>Actinomycetes</taxon>
        <taxon>Sporichthyales</taxon>
        <taxon>Sporichthyaceae</taxon>
        <taxon>Longivirga</taxon>
    </lineage>
</organism>
<dbReference type="InterPro" id="IPR036291">
    <property type="entry name" value="NAD(P)-bd_dom_sf"/>
</dbReference>
<dbReference type="Pfam" id="PF00106">
    <property type="entry name" value="adh_short"/>
    <property type="match status" value="1"/>
</dbReference>
<comment type="caution">
    <text evidence="3">The sequence shown here is derived from an EMBL/GenBank/DDBJ whole genome shotgun (WGS) entry which is preliminary data.</text>
</comment>
<dbReference type="PRINTS" id="PR00081">
    <property type="entry name" value="GDHRDH"/>
</dbReference>
<evidence type="ECO:0000256" key="1">
    <source>
        <dbReference type="ARBA" id="ARBA00006484"/>
    </source>
</evidence>
<dbReference type="SUPFAM" id="SSF51735">
    <property type="entry name" value="NAD(P)-binding Rossmann-fold domains"/>
    <property type="match status" value="1"/>
</dbReference>
<dbReference type="CDD" id="cd05327">
    <property type="entry name" value="retinol-DH_like_SDR_c_like"/>
    <property type="match status" value="1"/>
</dbReference>
<dbReference type="EMBL" id="JBHSTI010000008">
    <property type="protein sequence ID" value="MFC6237155.1"/>
    <property type="molecule type" value="Genomic_DNA"/>
</dbReference>
<sequence length="319" mass="33010">MSPWTAADIPDLSGRRALVTGANSGIGYVTALELARHGADVLLGVRDAGRGEDARARIAAAVGTSAGSVAVVPLDLADLASVRACAETVGADPLHLLVNNAGVMAIPRRETADGFEMQLGTNHLGHMALTLGLLPALARAGSVGAASRVVTVSSNAHKMGRIRLDDLMGRQKYQPWVAYGQSKLANLLLTFELQHRLDAAGLPVGAYAAHPGYAATNLQSVAPAMKGSSLGARFTELGNRLLAQPAEMGALPTLYVATEPGLPPASYAGPDGFFEQHGHPRLVGTTAAARDTRMAAALWEESEALVGVRFDDVVAGITA</sequence>